<accession>A0A183CVE4</accession>
<sequence length="237" mass="26460">MDHVDSNFIHNVDHMHCETYAGGAAGPLVDGVMFNQEDQPFSDTAKNNLELCETRVTSVASRVHYCKATQTGAKSSDESDYADLISSMFKEELYDYKATQSDADSSEESSSDDVITAIYNERACDKKALLTEADSSEELDYDDLAALAYSKKTHDRKAPQTGTDSSQEFNHSDMITGEETTFDKEAKEETKLPELCEDEKLQILSSSKFQKFCNDASLLIEREIVASQAILHVVNFW</sequence>
<dbReference type="Proteomes" id="UP000271098">
    <property type="component" value="Unassembled WGS sequence"/>
</dbReference>
<reference evidence="3" key="1">
    <citation type="submission" date="2016-06" db="UniProtKB">
        <authorList>
            <consortium name="WormBaseParasite"/>
        </authorList>
    </citation>
    <scope>IDENTIFICATION</scope>
</reference>
<gene>
    <name evidence="1" type="ORF">GPUH_LOCUS435</name>
</gene>
<organism evidence="3">
    <name type="scientific">Gongylonema pulchrum</name>
    <dbReference type="NCBI Taxonomy" id="637853"/>
    <lineage>
        <taxon>Eukaryota</taxon>
        <taxon>Metazoa</taxon>
        <taxon>Ecdysozoa</taxon>
        <taxon>Nematoda</taxon>
        <taxon>Chromadorea</taxon>
        <taxon>Rhabditida</taxon>
        <taxon>Spirurina</taxon>
        <taxon>Spiruromorpha</taxon>
        <taxon>Spiruroidea</taxon>
        <taxon>Gongylonematidae</taxon>
        <taxon>Gongylonema</taxon>
    </lineage>
</organism>
<dbReference type="EMBL" id="UYRT01000372">
    <property type="protein sequence ID" value="VDK28079.1"/>
    <property type="molecule type" value="Genomic_DNA"/>
</dbReference>
<proteinExistence type="predicted"/>
<protein>
    <submittedName>
        <fullName evidence="3">TBP-binding domain-containing protein</fullName>
    </submittedName>
</protein>
<evidence type="ECO:0000313" key="3">
    <source>
        <dbReference type="WBParaSite" id="GPUH_0000043501-mRNA-1"/>
    </source>
</evidence>
<reference evidence="1 2" key="2">
    <citation type="submission" date="2018-11" db="EMBL/GenBank/DDBJ databases">
        <authorList>
            <consortium name="Pathogen Informatics"/>
        </authorList>
    </citation>
    <scope>NUCLEOTIDE SEQUENCE [LARGE SCALE GENOMIC DNA]</scope>
</reference>
<evidence type="ECO:0000313" key="2">
    <source>
        <dbReference type="Proteomes" id="UP000271098"/>
    </source>
</evidence>
<evidence type="ECO:0000313" key="1">
    <source>
        <dbReference type="EMBL" id="VDK28079.1"/>
    </source>
</evidence>
<name>A0A183CVE4_9BILA</name>
<dbReference type="WBParaSite" id="GPUH_0000043501-mRNA-1">
    <property type="protein sequence ID" value="GPUH_0000043501-mRNA-1"/>
    <property type="gene ID" value="GPUH_0000043501"/>
</dbReference>
<keyword evidence="2" id="KW-1185">Reference proteome</keyword>
<dbReference type="AlphaFoldDB" id="A0A183CVE4"/>